<accession>A0AAW1IQJ2</accession>
<dbReference type="InterPro" id="IPR006626">
    <property type="entry name" value="PbH1"/>
</dbReference>
<keyword evidence="10" id="KW-0732">Signal</keyword>
<protein>
    <recommendedName>
        <fullName evidence="13">Polygalacturonase</fullName>
    </recommendedName>
</protein>
<reference evidence="11" key="1">
    <citation type="submission" date="2024-03" db="EMBL/GenBank/DDBJ databases">
        <title>WGS assembly of Saponaria officinalis var. Norfolk2.</title>
        <authorList>
            <person name="Jenkins J."/>
            <person name="Shu S."/>
            <person name="Grimwood J."/>
            <person name="Barry K."/>
            <person name="Goodstein D."/>
            <person name="Schmutz J."/>
            <person name="Leebens-Mack J."/>
            <person name="Osbourn A."/>
        </authorList>
    </citation>
    <scope>NUCLEOTIDE SEQUENCE [LARGE SCALE GENOMIC DNA]</scope>
    <source>
        <strain evidence="11">JIC</strain>
    </source>
</reference>
<dbReference type="InterPro" id="IPR012334">
    <property type="entry name" value="Pectin_lyas_fold"/>
</dbReference>
<dbReference type="PROSITE" id="PS00502">
    <property type="entry name" value="POLYGALACTURONASE"/>
    <property type="match status" value="1"/>
</dbReference>
<dbReference type="AlphaFoldDB" id="A0AAW1IQJ2"/>
<dbReference type="GO" id="GO:0005975">
    <property type="term" value="P:carbohydrate metabolic process"/>
    <property type="evidence" value="ECO:0007669"/>
    <property type="project" value="InterPro"/>
</dbReference>
<evidence type="ECO:0000256" key="6">
    <source>
        <dbReference type="ARBA" id="ARBA00023295"/>
    </source>
</evidence>
<evidence type="ECO:0000256" key="5">
    <source>
        <dbReference type="ARBA" id="ARBA00022801"/>
    </source>
</evidence>
<dbReference type="Proteomes" id="UP001443914">
    <property type="component" value="Unassembled WGS sequence"/>
</dbReference>
<proteinExistence type="inferred from homology"/>
<evidence type="ECO:0000256" key="7">
    <source>
        <dbReference type="ARBA" id="ARBA00023316"/>
    </source>
</evidence>
<dbReference type="Pfam" id="PF00295">
    <property type="entry name" value="Glyco_hydro_28"/>
    <property type="match status" value="1"/>
</dbReference>
<feature type="active site" evidence="8">
    <location>
        <position position="258"/>
    </location>
</feature>
<evidence type="ECO:0000313" key="12">
    <source>
        <dbReference type="Proteomes" id="UP001443914"/>
    </source>
</evidence>
<keyword evidence="4" id="KW-0964">Secreted</keyword>
<keyword evidence="5 9" id="KW-0378">Hydrolase</keyword>
<feature type="chain" id="PRO_5043833595" description="Polygalacturonase" evidence="10">
    <location>
        <begin position="21"/>
        <end position="413"/>
    </location>
</feature>
<feature type="signal peptide" evidence="10">
    <location>
        <begin position="1"/>
        <end position="20"/>
    </location>
</feature>
<comment type="subcellular location">
    <subcellularLocation>
        <location evidence="1">Secreted</location>
        <location evidence="1">Cell wall</location>
    </subcellularLocation>
</comment>
<dbReference type="SUPFAM" id="SSF51126">
    <property type="entry name" value="Pectin lyase-like"/>
    <property type="match status" value="1"/>
</dbReference>
<dbReference type="EMBL" id="JBDFQZ010000009">
    <property type="protein sequence ID" value="KAK9692201.1"/>
    <property type="molecule type" value="Genomic_DNA"/>
</dbReference>
<comment type="caution">
    <text evidence="11">The sequence shown here is derived from an EMBL/GenBank/DDBJ whole genome shotgun (WGS) entry which is preliminary data.</text>
</comment>
<keyword evidence="6 9" id="KW-0326">Glycosidase</keyword>
<dbReference type="SMART" id="SM00710">
    <property type="entry name" value="PbH1"/>
    <property type="match status" value="6"/>
</dbReference>
<evidence type="ECO:0000313" key="11">
    <source>
        <dbReference type="EMBL" id="KAK9692201.1"/>
    </source>
</evidence>
<evidence type="ECO:0000256" key="10">
    <source>
        <dbReference type="SAM" id="SignalP"/>
    </source>
</evidence>
<dbReference type="GO" id="GO:0004650">
    <property type="term" value="F:polygalacturonase activity"/>
    <property type="evidence" value="ECO:0007669"/>
    <property type="project" value="InterPro"/>
</dbReference>
<evidence type="ECO:0000256" key="1">
    <source>
        <dbReference type="ARBA" id="ARBA00004191"/>
    </source>
</evidence>
<gene>
    <name evidence="11" type="ORF">RND81_09G248100</name>
</gene>
<dbReference type="InterPro" id="IPR011050">
    <property type="entry name" value="Pectin_lyase_fold/virulence"/>
</dbReference>
<keyword evidence="3" id="KW-0134">Cell wall</keyword>
<evidence type="ECO:0000256" key="8">
    <source>
        <dbReference type="PROSITE-ProRule" id="PRU10052"/>
    </source>
</evidence>
<dbReference type="InterPro" id="IPR000743">
    <property type="entry name" value="Glyco_hydro_28"/>
</dbReference>
<organism evidence="11 12">
    <name type="scientific">Saponaria officinalis</name>
    <name type="common">Common soapwort</name>
    <name type="synonym">Lychnis saponaria</name>
    <dbReference type="NCBI Taxonomy" id="3572"/>
    <lineage>
        <taxon>Eukaryota</taxon>
        <taxon>Viridiplantae</taxon>
        <taxon>Streptophyta</taxon>
        <taxon>Embryophyta</taxon>
        <taxon>Tracheophyta</taxon>
        <taxon>Spermatophyta</taxon>
        <taxon>Magnoliopsida</taxon>
        <taxon>eudicotyledons</taxon>
        <taxon>Gunneridae</taxon>
        <taxon>Pentapetalae</taxon>
        <taxon>Caryophyllales</taxon>
        <taxon>Caryophyllaceae</taxon>
        <taxon>Caryophylleae</taxon>
        <taxon>Saponaria</taxon>
    </lineage>
</organism>
<sequence length="413" mass="45178">MTNFIYLLLLLNLLINSSYSSPSSLLNPSSNRHRVDFSSLSTLKSFNVIKTFGAKNDGKTDATKAFLNAWNAACASMLPSQIYVPNGKYLLNPINFEGNCKSSILFRIDGTLLIANSAYYYSDYSWIVFHNVDGLHIKGGVLDAKGKNLWDCKASHQSCPNGAKSLSFDNSKNIIVDGLTSTNSQMFHITINACQNINMGGVIITADADSPNTDGIHIEKSSEITITDSQIMTGDDCISIGPNNQNIWIENVFCGPGHGISIGSLGRESDENIVVKNVTVKTVTFMGTNNGLRIKTFSTPVNGIVKDIYFSEATMVNVRNPIIIDQNYCPQGNCPNNKEGSDIQISNVVYKNIHGSSTSQQIVTFDCSPKKPCYGLTLQDIKLSYQSNTTTCECQNCYLKVLSNLQLSHCFGN</sequence>
<dbReference type="Gene3D" id="2.160.20.10">
    <property type="entry name" value="Single-stranded right-handed beta-helix, Pectin lyase-like"/>
    <property type="match status" value="1"/>
</dbReference>
<evidence type="ECO:0000256" key="2">
    <source>
        <dbReference type="ARBA" id="ARBA00008834"/>
    </source>
</evidence>
<keyword evidence="7" id="KW-0961">Cell wall biogenesis/degradation</keyword>
<name>A0AAW1IQJ2_SAPOF</name>
<evidence type="ECO:0000256" key="9">
    <source>
        <dbReference type="RuleBase" id="RU361169"/>
    </source>
</evidence>
<dbReference type="PANTHER" id="PTHR31375">
    <property type="match status" value="1"/>
</dbReference>
<keyword evidence="12" id="KW-1185">Reference proteome</keyword>
<dbReference type="GO" id="GO:0071555">
    <property type="term" value="P:cell wall organization"/>
    <property type="evidence" value="ECO:0007669"/>
    <property type="project" value="UniProtKB-KW"/>
</dbReference>
<dbReference type="FunFam" id="2.160.20.10:FF:000004">
    <property type="entry name" value="Pectin lyase-like superfamily protein"/>
    <property type="match status" value="1"/>
</dbReference>
<evidence type="ECO:0000256" key="3">
    <source>
        <dbReference type="ARBA" id="ARBA00022512"/>
    </source>
</evidence>
<evidence type="ECO:0008006" key="13">
    <source>
        <dbReference type="Google" id="ProtNLM"/>
    </source>
</evidence>
<evidence type="ECO:0000256" key="4">
    <source>
        <dbReference type="ARBA" id="ARBA00022525"/>
    </source>
</evidence>
<comment type="similarity">
    <text evidence="2 9">Belongs to the glycosyl hydrolase 28 family.</text>
</comment>